<dbReference type="UniPathway" id="UPA00251">
    <property type="reaction ID" value="UER00375"/>
</dbReference>
<dbReference type="InterPro" id="IPR015421">
    <property type="entry name" value="PyrdxlP-dep_Trfase_major"/>
</dbReference>
<comment type="function">
    <text evidence="13">Catalyzes the pyridoxal 5'-phosphate (PLP)-dependent condensation of succinyl-CoA and glycine to form aminolevulinic acid (ALA), with CoA and CO2 as by-products.</text>
</comment>
<keyword evidence="20" id="KW-1185">Reference proteome</keyword>
<feature type="domain" description="5-aminolevulinate synthase presequence" evidence="19">
    <location>
        <begin position="3"/>
        <end position="129"/>
    </location>
</feature>
<evidence type="ECO:0000256" key="15">
    <source>
        <dbReference type="RuleBase" id="RU003693"/>
    </source>
</evidence>
<dbReference type="GO" id="GO:0005759">
    <property type="term" value="C:mitochondrial matrix"/>
    <property type="evidence" value="ECO:0007669"/>
    <property type="project" value="UniProtKB-UniRule"/>
</dbReference>
<keyword evidence="10" id="KW-0472">Membrane</keyword>
<dbReference type="Proteomes" id="UP000515150">
    <property type="component" value="Chromosome 5"/>
</dbReference>
<keyword evidence="6 15" id="KW-0663">Pyridoxal phosphate</keyword>
<evidence type="ECO:0000256" key="17">
    <source>
        <dbReference type="SAM" id="MobiDB-lite"/>
    </source>
</evidence>
<dbReference type="NCBIfam" id="TIGR01821">
    <property type="entry name" value="5aminolev_synth"/>
    <property type="match status" value="1"/>
</dbReference>
<dbReference type="CDD" id="cd06454">
    <property type="entry name" value="KBL_like"/>
    <property type="match status" value="1"/>
</dbReference>
<evidence type="ECO:0000256" key="10">
    <source>
        <dbReference type="ARBA" id="ARBA00023136"/>
    </source>
</evidence>
<dbReference type="EC" id="2.3.1.37" evidence="16"/>
<protein>
    <recommendedName>
        <fullName evidence="16">5-aminolevulinate synthase</fullName>
        <ecNumber evidence="16">2.3.1.37</ecNumber>
    </recommendedName>
    <alternativeName>
        <fullName evidence="16">5-aminolevulinic acid synthase</fullName>
    </alternativeName>
    <alternativeName>
        <fullName evidence="16">Delta-ALA synthase</fullName>
    </alternativeName>
    <alternativeName>
        <fullName evidence="16">Delta-aminolevulinate synthase</fullName>
    </alternativeName>
</protein>
<evidence type="ECO:0000256" key="7">
    <source>
        <dbReference type="ARBA" id="ARBA00022946"/>
    </source>
</evidence>
<dbReference type="KEGG" id="bspl:114856112"/>
<dbReference type="InterPro" id="IPR050087">
    <property type="entry name" value="AON_synthase_class-II"/>
</dbReference>
<feature type="region of interest" description="Disordered" evidence="17">
    <location>
        <begin position="51"/>
        <end position="94"/>
    </location>
</feature>
<dbReference type="InterPro" id="IPR015118">
    <property type="entry name" value="5aminolev_synth_preseq"/>
</dbReference>
<keyword evidence="9 16" id="KW-0350">Heme biosynthesis</keyword>
<evidence type="ECO:0000256" key="9">
    <source>
        <dbReference type="ARBA" id="ARBA00023133"/>
    </source>
</evidence>
<dbReference type="GO" id="GO:0005743">
    <property type="term" value="C:mitochondrial inner membrane"/>
    <property type="evidence" value="ECO:0007669"/>
    <property type="project" value="UniProtKB-SubCell"/>
</dbReference>
<comment type="catalytic activity">
    <reaction evidence="14">
        <text>succinyl-CoA + glycine + H(+) = 5-aminolevulinate + CO2 + CoA</text>
        <dbReference type="Rhea" id="RHEA:12921"/>
        <dbReference type="ChEBI" id="CHEBI:15378"/>
        <dbReference type="ChEBI" id="CHEBI:16526"/>
        <dbReference type="ChEBI" id="CHEBI:57287"/>
        <dbReference type="ChEBI" id="CHEBI:57292"/>
        <dbReference type="ChEBI" id="CHEBI:57305"/>
        <dbReference type="ChEBI" id="CHEBI:356416"/>
        <dbReference type="EC" id="2.3.1.37"/>
    </reaction>
    <physiologicalReaction direction="left-to-right" evidence="14">
        <dbReference type="Rhea" id="RHEA:12922"/>
    </physiologicalReaction>
</comment>
<dbReference type="Gene3D" id="3.40.640.10">
    <property type="entry name" value="Type I PLP-dependent aspartate aminotransferase-like (Major domain)"/>
    <property type="match status" value="1"/>
</dbReference>
<dbReference type="GO" id="GO:0003870">
    <property type="term" value="F:5-aminolevulinate synthase activity"/>
    <property type="evidence" value="ECO:0007669"/>
    <property type="project" value="UniProtKB-EC"/>
</dbReference>
<dbReference type="CTD" id="211"/>
<dbReference type="Pfam" id="PF00155">
    <property type="entry name" value="Aminotran_1_2"/>
    <property type="match status" value="1"/>
</dbReference>
<dbReference type="PROSITE" id="PS00599">
    <property type="entry name" value="AA_TRANSFER_CLASS_2"/>
    <property type="match status" value="1"/>
</dbReference>
<dbReference type="FunFam" id="3.40.640.10:FF:000006">
    <property type="entry name" value="5-aminolevulinate synthase, mitochondrial"/>
    <property type="match status" value="1"/>
</dbReference>
<feature type="domain" description="Aminotransferase class I/classII large" evidence="18">
    <location>
        <begin position="232"/>
        <end position="576"/>
    </location>
</feature>
<dbReference type="SUPFAM" id="SSF53383">
    <property type="entry name" value="PLP-dependent transferases"/>
    <property type="match status" value="1"/>
</dbReference>
<keyword evidence="5" id="KW-0999">Mitochondrion inner membrane</keyword>
<dbReference type="GO" id="GO:0006782">
    <property type="term" value="P:protoporphyrinogen IX biosynthetic process"/>
    <property type="evidence" value="ECO:0007669"/>
    <property type="project" value="UniProtKB-UniRule"/>
</dbReference>
<evidence type="ECO:0000256" key="5">
    <source>
        <dbReference type="ARBA" id="ARBA00022792"/>
    </source>
</evidence>
<name>A0A6P7MMX4_BETSP</name>
<dbReference type="GeneID" id="114856112"/>
<sequence>MDVIVRRCPFLARVPQAFFQQSKKFMVMYAQKCPIMMELASKPMAPSMARALCSSSSSSSSSHMKPEDTVSATEGPNQGVELPSGHPLPPSGQAVPSKCPFLAAEMGHKHSSVVRQVGLEFQEDVQEVRTVQKEVSTTQLEKPSLVSAPKGEQTNLIKTLLKQRPKRVSHLLQDNLPGIMSPFHYDDFFEKKIEEKKSDHTYRVFKTVNRLASEFPMADDFTSSLEDKREVSVWCSNDYLGMSRHPRVVQSIMDTLRKHGSGAGGTRNISGTSKFHVELEHELADLHKKDAALLFTSCFVANDSTLFTLAKMLPGCEIYSDAGNHASMIQGIKNSGAKKFIFRHNDVAHLREMLQKADPTKPKIVAFETVHSMDGAVCPLEEMCDVAHEFGAITFVDEVHAVGLYGARGGGIGDRDGVMHKMDIISGTLGKAFGCVGGYIASTSALVDTVRSYAAGFIFTTSLPPMLLAGARQSIQVLKGEEGRALRRKHQRNVKLLRQMLMDSGLPVVHCPSHIIPVRVSNAEKNTEVCDLMMSRHNIYVQAINYPTVARGEELLRIAPTPHHTPEMMKYFVERLVQTWKEVGLELKPHSSGECTFCQQPLHFELMSEREKSYFSGLSHIISACA</sequence>
<gene>
    <name evidence="21" type="primary">alas1</name>
</gene>
<dbReference type="InterPro" id="IPR015424">
    <property type="entry name" value="PyrdxlP-dep_Trfase"/>
</dbReference>
<evidence type="ECO:0000256" key="1">
    <source>
        <dbReference type="ARBA" id="ARBA00001933"/>
    </source>
</evidence>
<dbReference type="InterPro" id="IPR010961">
    <property type="entry name" value="4pyrrol_synth_NH2levulA_synth"/>
</dbReference>
<proteinExistence type="inferred from homology"/>
<evidence type="ECO:0000259" key="19">
    <source>
        <dbReference type="Pfam" id="PF09029"/>
    </source>
</evidence>
<dbReference type="RefSeq" id="XP_029007629.1">
    <property type="nucleotide sequence ID" value="XM_029151796.3"/>
</dbReference>
<comment type="subcellular location">
    <subcellularLocation>
        <location evidence="16">Mitochondrion inner membrane</location>
        <topology evidence="16">Peripheral membrane protein</topology>
    </subcellularLocation>
    <text evidence="16">Localizes to the matrix side of the mitochondrion inner membrane.</text>
</comment>
<keyword evidence="8 16" id="KW-0496">Mitochondrion</keyword>
<dbReference type="AlphaFoldDB" id="A0A6P7MMX4"/>
<dbReference type="Gene3D" id="3.90.1150.10">
    <property type="entry name" value="Aspartate Aminotransferase, domain 1"/>
    <property type="match status" value="1"/>
</dbReference>
<dbReference type="Pfam" id="PF09029">
    <property type="entry name" value="Preseq_ALAS"/>
    <property type="match status" value="1"/>
</dbReference>
<dbReference type="InterPro" id="IPR015422">
    <property type="entry name" value="PyrdxlP-dep_Trfase_small"/>
</dbReference>
<evidence type="ECO:0000256" key="3">
    <source>
        <dbReference type="ARBA" id="ARBA00008392"/>
    </source>
</evidence>
<keyword evidence="7" id="KW-0809">Transit peptide</keyword>
<dbReference type="InterPro" id="IPR004839">
    <property type="entry name" value="Aminotransferase_I/II_large"/>
</dbReference>
<reference evidence="21" key="1">
    <citation type="submission" date="2025-08" db="UniProtKB">
        <authorList>
            <consortium name="RefSeq"/>
        </authorList>
    </citation>
    <scope>IDENTIFICATION</scope>
</reference>
<evidence type="ECO:0000256" key="11">
    <source>
        <dbReference type="ARBA" id="ARBA00023278"/>
    </source>
</evidence>
<evidence type="ECO:0000256" key="14">
    <source>
        <dbReference type="ARBA" id="ARBA00049013"/>
    </source>
</evidence>
<evidence type="ECO:0000256" key="2">
    <source>
        <dbReference type="ARBA" id="ARBA00005029"/>
    </source>
</evidence>
<dbReference type="FunFam" id="3.90.1150.10:FF:000045">
    <property type="entry name" value="5-aminolevulinate synthase"/>
    <property type="match status" value="1"/>
</dbReference>
<dbReference type="PANTHER" id="PTHR13693">
    <property type="entry name" value="CLASS II AMINOTRANSFERASE/8-AMINO-7-OXONONANOATE SYNTHASE"/>
    <property type="match status" value="1"/>
</dbReference>
<dbReference type="PANTHER" id="PTHR13693:SF50">
    <property type="entry name" value="5-AMINOLEVULINATE SYNTHASE, NON-SPECIFIC, MITOCHONDRIAL"/>
    <property type="match status" value="1"/>
</dbReference>
<dbReference type="GO" id="GO:0042541">
    <property type="term" value="P:hemoglobin biosynthetic process"/>
    <property type="evidence" value="ECO:0007669"/>
    <property type="project" value="TreeGrafter"/>
</dbReference>
<evidence type="ECO:0000256" key="8">
    <source>
        <dbReference type="ARBA" id="ARBA00023128"/>
    </source>
</evidence>
<comment type="pathway">
    <text evidence="2 16">Porphyrin-containing compound metabolism; protoporphyrin-IX biosynthesis; 5-aminolevulinate from glycine: step 1/1.</text>
</comment>
<evidence type="ECO:0000256" key="13">
    <source>
        <dbReference type="ARBA" id="ARBA00037218"/>
    </source>
</evidence>
<dbReference type="InParanoid" id="A0A6P7MMX4"/>
<comment type="cofactor">
    <cofactor evidence="1 15">
        <name>pyridoxal 5'-phosphate</name>
        <dbReference type="ChEBI" id="CHEBI:597326"/>
    </cofactor>
</comment>
<dbReference type="GO" id="GO:0048821">
    <property type="term" value="P:erythrocyte development"/>
    <property type="evidence" value="ECO:0007669"/>
    <property type="project" value="TreeGrafter"/>
</dbReference>
<keyword evidence="11" id="KW-0379">Hydroxylation</keyword>
<evidence type="ECO:0000256" key="6">
    <source>
        <dbReference type="ARBA" id="ARBA00022898"/>
    </source>
</evidence>
<evidence type="ECO:0000256" key="4">
    <source>
        <dbReference type="ARBA" id="ARBA00022679"/>
    </source>
</evidence>
<evidence type="ECO:0000256" key="16">
    <source>
        <dbReference type="RuleBase" id="RU910713"/>
    </source>
</evidence>
<dbReference type="GO" id="GO:0030170">
    <property type="term" value="F:pyridoxal phosphate binding"/>
    <property type="evidence" value="ECO:0007669"/>
    <property type="project" value="UniProtKB-UniRule"/>
</dbReference>
<keyword evidence="4 16" id="KW-0808">Transferase</keyword>
<keyword evidence="12 16" id="KW-0012">Acyltransferase</keyword>
<evidence type="ECO:0000313" key="21">
    <source>
        <dbReference type="RefSeq" id="XP_029007629.1"/>
    </source>
</evidence>
<organism evidence="20 21">
    <name type="scientific">Betta splendens</name>
    <name type="common">Siamese fighting fish</name>
    <dbReference type="NCBI Taxonomy" id="158456"/>
    <lineage>
        <taxon>Eukaryota</taxon>
        <taxon>Metazoa</taxon>
        <taxon>Chordata</taxon>
        <taxon>Craniata</taxon>
        <taxon>Vertebrata</taxon>
        <taxon>Euteleostomi</taxon>
        <taxon>Actinopterygii</taxon>
        <taxon>Neopterygii</taxon>
        <taxon>Teleostei</taxon>
        <taxon>Neoteleostei</taxon>
        <taxon>Acanthomorphata</taxon>
        <taxon>Anabantaria</taxon>
        <taxon>Anabantiformes</taxon>
        <taxon>Anabantoidei</taxon>
        <taxon>Osphronemidae</taxon>
        <taxon>Betta</taxon>
    </lineage>
</organism>
<evidence type="ECO:0000313" key="20">
    <source>
        <dbReference type="Proteomes" id="UP000515150"/>
    </source>
</evidence>
<accession>A0A6P7MMX4</accession>
<dbReference type="OrthoDB" id="10263824at2759"/>
<dbReference type="InterPro" id="IPR001917">
    <property type="entry name" value="Aminotrans_II_pyridoxalP_BS"/>
</dbReference>
<comment type="similarity">
    <text evidence="3 15">Belongs to the class-II pyridoxal-phosphate-dependent aminotransferase family.</text>
</comment>
<evidence type="ECO:0000259" key="18">
    <source>
        <dbReference type="Pfam" id="PF00155"/>
    </source>
</evidence>
<evidence type="ECO:0000256" key="12">
    <source>
        <dbReference type="ARBA" id="ARBA00023315"/>
    </source>
</evidence>